<name>A0A9D4P855_DERFA</name>
<sequence>MAFEHQPGAPIECLSLMICLEKDEVYNPETKQRFYYSGFSIGGGIDQDYRQSPHNFPDHGC</sequence>
<organism evidence="1">
    <name type="scientific">Dermatophagoides farinae</name>
    <name type="common">American house dust mite</name>
    <dbReference type="NCBI Taxonomy" id="6954"/>
    <lineage>
        <taxon>Eukaryota</taxon>
        <taxon>Metazoa</taxon>
        <taxon>Ecdysozoa</taxon>
        <taxon>Arthropoda</taxon>
        <taxon>Chelicerata</taxon>
        <taxon>Arachnida</taxon>
        <taxon>Acari</taxon>
        <taxon>Acariformes</taxon>
        <taxon>Sarcoptiformes</taxon>
        <taxon>Astigmata</taxon>
        <taxon>Psoroptidia</taxon>
        <taxon>Analgoidea</taxon>
        <taxon>Pyroglyphidae</taxon>
        <taxon>Dermatophagoidinae</taxon>
        <taxon>Dermatophagoides</taxon>
    </lineage>
</organism>
<dbReference type="Proteomes" id="UP000828236">
    <property type="component" value="Unassembled WGS sequence"/>
</dbReference>
<accession>A0A9D4P855</accession>
<proteinExistence type="predicted"/>
<protein>
    <submittedName>
        <fullName evidence="1">Pdz domain containing protein</fullName>
    </submittedName>
</protein>
<gene>
    <name evidence="1" type="ORF">HUG17_0243</name>
</gene>
<reference evidence="1" key="2">
    <citation type="journal article" date="2021" name="World Allergy Organ. J.">
        <title>Chromosome-level assembly of Dermatophagoides farinae genome and transcriptome reveals two novel allergens Der f 37 and Der f 39.</title>
        <authorList>
            <person name="Chen J."/>
            <person name="Cai Z."/>
            <person name="Fan D."/>
            <person name="Hu J."/>
            <person name="Hou Y."/>
            <person name="He Y."/>
            <person name="Zhang Z."/>
            <person name="Zhao Z."/>
            <person name="Gao P."/>
            <person name="Hu W."/>
            <person name="Sun J."/>
            <person name="Li J."/>
            <person name="Ji K."/>
        </authorList>
    </citation>
    <scope>NUCLEOTIDE SEQUENCE</scope>
    <source>
        <strain evidence="1">JKM2019</strain>
    </source>
</reference>
<comment type="caution">
    <text evidence="1">The sequence shown here is derived from an EMBL/GenBank/DDBJ whole genome shotgun (WGS) entry which is preliminary data.</text>
</comment>
<evidence type="ECO:0000313" key="1">
    <source>
        <dbReference type="EMBL" id="KAH7644705.1"/>
    </source>
</evidence>
<reference evidence="1" key="1">
    <citation type="submission" date="2020-06" db="EMBL/GenBank/DDBJ databases">
        <authorList>
            <person name="Ji K."/>
            <person name="Li J."/>
        </authorList>
    </citation>
    <scope>NUCLEOTIDE SEQUENCE</scope>
    <source>
        <strain evidence="1">JKM2019</strain>
        <tissue evidence="1">Whole body</tissue>
    </source>
</reference>
<dbReference type="AlphaFoldDB" id="A0A9D4P855"/>
<dbReference type="EMBL" id="SDOV01000001">
    <property type="protein sequence ID" value="KAH7644705.1"/>
    <property type="molecule type" value="Genomic_DNA"/>
</dbReference>